<organism evidence="1 2">
    <name type="scientific">Lupinus albus</name>
    <name type="common">White lupine</name>
    <name type="synonym">Lupinus termis</name>
    <dbReference type="NCBI Taxonomy" id="3870"/>
    <lineage>
        <taxon>Eukaryota</taxon>
        <taxon>Viridiplantae</taxon>
        <taxon>Streptophyta</taxon>
        <taxon>Embryophyta</taxon>
        <taxon>Tracheophyta</taxon>
        <taxon>Spermatophyta</taxon>
        <taxon>Magnoliopsida</taxon>
        <taxon>eudicotyledons</taxon>
        <taxon>Gunneridae</taxon>
        <taxon>Pentapetalae</taxon>
        <taxon>rosids</taxon>
        <taxon>fabids</taxon>
        <taxon>Fabales</taxon>
        <taxon>Fabaceae</taxon>
        <taxon>Papilionoideae</taxon>
        <taxon>50 kb inversion clade</taxon>
        <taxon>genistoids sensu lato</taxon>
        <taxon>core genistoids</taxon>
        <taxon>Genisteae</taxon>
        <taxon>Lupinus</taxon>
    </lineage>
</organism>
<gene>
    <name evidence="1" type="ORF">Lalb_Chr19g0130851</name>
</gene>
<dbReference type="EMBL" id="WOCE01000019">
    <property type="protein sequence ID" value="KAE9592587.1"/>
    <property type="molecule type" value="Genomic_DNA"/>
</dbReference>
<dbReference type="Proteomes" id="UP000447434">
    <property type="component" value="Chromosome 19"/>
</dbReference>
<evidence type="ECO:0000313" key="1">
    <source>
        <dbReference type="EMBL" id="KAE9592587.1"/>
    </source>
</evidence>
<comment type="caution">
    <text evidence="1">The sequence shown here is derived from an EMBL/GenBank/DDBJ whole genome shotgun (WGS) entry which is preliminary data.</text>
</comment>
<evidence type="ECO:0000313" key="2">
    <source>
        <dbReference type="Proteomes" id="UP000447434"/>
    </source>
</evidence>
<reference evidence="2" key="1">
    <citation type="journal article" date="2020" name="Nat. Commun.">
        <title>Genome sequence of the cluster root forming white lupin.</title>
        <authorList>
            <person name="Hufnagel B."/>
            <person name="Marques A."/>
            <person name="Soriano A."/>
            <person name="Marques L."/>
            <person name="Divol F."/>
            <person name="Doumas P."/>
            <person name="Sallet E."/>
            <person name="Mancinotti D."/>
            <person name="Carrere S."/>
            <person name="Marande W."/>
            <person name="Arribat S."/>
            <person name="Keller J."/>
            <person name="Huneau C."/>
            <person name="Blein T."/>
            <person name="Aime D."/>
            <person name="Laguerre M."/>
            <person name="Taylor J."/>
            <person name="Schubert V."/>
            <person name="Nelson M."/>
            <person name="Geu-Flores F."/>
            <person name="Crespi M."/>
            <person name="Gallardo-Guerrero K."/>
            <person name="Delaux P.-M."/>
            <person name="Salse J."/>
            <person name="Berges H."/>
            <person name="Guyot R."/>
            <person name="Gouzy J."/>
            <person name="Peret B."/>
        </authorList>
    </citation>
    <scope>NUCLEOTIDE SEQUENCE [LARGE SCALE GENOMIC DNA]</scope>
    <source>
        <strain evidence="2">cv. Amiga</strain>
    </source>
</reference>
<sequence length="146" mass="17399">MHDFLNPLYYSNIDKHLCSNLTLKDFYLVLLRSYYNCSQESKTVGFSDQNEISYGTIQFEIPELDALLENACFTEMERMQMMCQTPEVENRLVRTLNRHLYTHLVFLSFTNQINKLLKVSMSDYKHNIMVTFILQYFSVVLKLRKK</sequence>
<proteinExistence type="predicted"/>
<protein>
    <submittedName>
        <fullName evidence="1">Uncharacterized protein</fullName>
    </submittedName>
</protein>
<dbReference type="AlphaFoldDB" id="A0A6A4P1T8"/>
<keyword evidence="2" id="KW-1185">Reference proteome</keyword>
<name>A0A6A4P1T8_LUPAL</name>
<accession>A0A6A4P1T8</accession>